<comment type="caution">
    <text evidence="1">The sequence shown here is derived from an EMBL/GenBank/DDBJ whole genome shotgun (WGS) entry which is preliminary data.</text>
</comment>
<evidence type="ECO:0000313" key="3">
    <source>
        <dbReference type="Proteomes" id="UP000277300"/>
    </source>
</evidence>
<sequence>MVAMDRDGTATWYEAYVSGEEGDQRMLQRLVVENERMEDDGGEEEEVYEEEVEIEEMVDDEPMHVTGRLFLGSIDAARNVSSKTITMRLLSDISDDYNSDLGDIFTYSLVAATTSSQGDRDSPRSRFAYLRIDQIKTKELCAIDVATLHKSGFNSIEEVLTVLQQFYPDVTMTTPLLMLHFRCLSASISACTKM</sequence>
<dbReference type="AlphaFoldDB" id="A0A3F2RLQ4"/>
<gene>
    <name evidence="2" type="ORF">BBJ29_003621</name>
    <name evidence="1" type="ORF">BBP00_00006210</name>
</gene>
<dbReference type="Proteomes" id="UP000277300">
    <property type="component" value="Unassembled WGS sequence"/>
</dbReference>
<dbReference type="EMBL" id="MBAD02000774">
    <property type="protein sequence ID" value="RLN62956.1"/>
    <property type="molecule type" value="Genomic_DNA"/>
</dbReference>
<dbReference type="Proteomes" id="UP000284657">
    <property type="component" value="Unassembled WGS sequence"/>
</dbReference>
<reference evidence="3 4" key="1">
    <citation type="submission" date="2018-07" db="EMBL/GenBank/DDBJ databases">
        <title>Genome sequencing of oomycete isolates from Chile give support for New Zealand origin for Phytophthora kernoviae and make available the first Nothophytophthora sp. genome.</title>
        <authorList>
            <person name="Studholme D.J."/>
            <person name="Sanfuentes E."/>
            <person name="Panda P."/>
            <person name="Hill R."/>
            <person name="Sambles C."/>
            <person name="Grant M."/>
            <person name="Williams N.M."/>
            <person name="Mcdougal R.L."/>
        </authorList>
    </citation>
    <scope>NUCLEOTIDE SEQUENCE [LARGE SCALE GENOMIC DNA]</scope>
    <source>
        <strain evidence="1">Chile6</strain>
        <strain evidence="2">Chile7</strain>
    </source>
</reference>
<protein>
    <submittedName>
        <fullName evidence="1">Uncharacterized protein</fullName>
    </submittedName>
</protein>
<evidence type="ECO:0000313" key="4">
    <source>
        <dbReference type="Proteomes" id="UP000284657"/>
    </source>
</evidence>
<evidence type="ECO:0000313" key="2">
    <source>
        <dbReference type="EMBL" id="RLN62956.1"/>
    </source>
</evidence>
<proteinExistence type="predicted"/>
<dbReference type="EMBL" id="MBDO02000203">
    <property type="protein sequence ID" value="RLN60049.1"/>
    <property type="molecule type" value="Genomic_DNA"/>
</dbReference>
<name>A0A3F2RLQ4_9STRA</name>
<accession>A0A3F2RLQ4</accession>
<evidence type="ECO:0000313" key="1">
    <source>
        <dbReference type="EMBL" id="RLN60049.1"/>
    </source>
</evidence>
<organism evidence="1 3">
    <name type="scientific">Phytophthora kernoviae</name>
    <dbReference type="NCBI Taxonomy" id="325452"/>
    <lineage>
        <taxon>Eukaryota</taxon>
        <taxon>Sar</taxon>
        <taxon>Stramenopiles</taxon>
        <taxon>Oomycota</taxon>
        <taxon>Peronosporomycetes</taxon>
        <taxon>Peronosporales</taxon>
        <taxon>Peronosporaceae</taxon>
        <taxon>Phytophthora</taxon>
    </lineage>
</organism>
<dbReference type="OrthoDB" id="2017893at2759"/>